<dbReference type="OrthoDB" id="205569at2759"/>
<feature type="compositionally biased region" description="Acidic residues" evidence="1">
    <location>
        <begin position="134"/>
        <end position="167"/>
    </location>
</feature>
<protein>
    <recommendedName>
        <fullName evidence="2">Wbp11/ELF5/Saf1 N-terminal domain-containing protein</fullName>
    </recommendedName>
</protein>
<organism evidence="3 4">
    <name type="scientific">Synchytrium microbalum</name>
    <dbReference type="NCBI Taxonomy" id="1806994"/>
    <lineage>
        <taxon>Eukaryota</taxon>
        <taxon>Fungi</taxon>
        <taxon>Fungi incertae sedis</taxon>
        <taxon>Chytridiomycota</taxon>
        <taxon>Chytridiomycota incertae sedis</taxon>
        <taxon>Chytridiomycetes</taxon>
        <taxon>Synchytriales</taxon>
        <taxon>Synchytriaceae</taxon>
        <taxon>Synchytrium</taxon>
    </lineage>
</organism>
<feature type="compositionally biased region" description="Basic and acidic residues" evidence="1">
    <location>
        <begin position="10"/>
        <end position="30"/>
    </location>
</feature>
<comment type="caution">
    <text evidence="3">The sequence shown here is derived from an EMBL/GenBank/DDBJ whole genome shotgun (WGS) entry which is preliminary data.</text>
</comment>
<evidence type="ECO:0000259" key="2">
    <source>
        <dbReference type="Pfam" id="PF09429"/>
    </source>
</evidence>
<feature type="region of interest" description="Disordered" evidence="1">
    <location>
        <begin position="83"/>
        <end position="251"/>
    </location>
</feature>
<dbReference type="InterPro" id="IPR019007">
    <property type="entry name" value="Wbp11/ELF5/Saf1_N"/>
</dbReference>
<dbReference type="Pfam" id="PF09429">
    <property type="entry name" value="Wbp11"/>
    <property type="match status" value="1"/>
</dbReference>
<accession>A0A507BU83</accession>
<feature type="compositionally biased region" description="Basic and acidic residues" evidence="1">
    <location>
        <begin position="83"/>
        <end position="93"/>
    </location>
</feature>
<feature type="domain" description="Wbp11/ELF5/Saf1 N-terminal" evidence="2">
    <location>
        <begin position="3"/>
        <end position="76"/>
    </location>
</feature>
<reference evidence="3 4" key="1">
    <citation type="journal article" date="2019" name="Sci. Rep.">
        <title>Comparative genomics of chytrid fungi reveal insights into the obligate biotrophic and pathogenic lifestyle of Synchytrium endobioticum.</title>
        <authorList>
            <person name="van de Vossenberg B.T.L.H."/>
            <person name="Warris S."/>
            <person name="Nguyen H.D.T."/>
            <person name="van Gent-Pelzer M.P.E."/>
            <person name="Joly D.L."/>
            <person name="van de Geest H.C."/>
            <person name="Bonants P.J.M."/>
            <person name="Smith D.S."/>
            <person name="Levesque C.A."/>
            <person name="van der Lee T.A.J."/>
        </authorList>
    </citation>
    <scope>NUCLEOTIDE SEQUENCE [LARGE SCALE GENOMIC DNA]</scope>
    <source>
        <strain evidence="3 4">JEL517</strain>
    </source>
</reference>
<sequence>MAKRVLNPTDAHRKAERKKEVKKNKADRKQVRLIAAATKDTRKLDTELAQLRQQEREGKLEYKQQLRKKEILDLIKKRQEAREKLGLKADAPKDNQASSSKPEESPYYHPVYNPYGVPPPGTIDTSKSKQAKEESDDEEEDESDSEEESQEDEESADEADNEKEEEEKPTLPYDDLSKLPIPKQPPPLDREALVYAFIDVPETRHRPTIIERPRPPPPPPPQIPMPILNRPPFPPPPFYNSNSSMNRPPRPGYYMPPPPPMPYYGQPPFMPFPPGMPPPGIPPPPPGSNFPMYPPPPIQMQQRMPPPLMHRPPPWHNQQHHQQPHQQQQQPPRPQLLKPDANAVKSAAPIVRDLQKELTKFIPPQLLRKRGAPVKSVNVAPSIDGEEDEDVVVEPVKKKANVIGTTSGGGATKPNASIDKDYDKFMKEMEGLL</sequence>
<dbReference type="STRING" id="1806994.A0A507BU83"/>
<name>A0A507BU83_9FUNG</name>
<dbReference type="AlphaFoldDB" id="A0A507BU83"/>
<feature type="compositionally biased region" description="Pro residues" evidence="1">
    <location>
        <begin position="273"/>
        <end position="315"/>
    </location>
</feature>
<dbReference type="GO" id="GO:0006396">
    <property type="term" value="P:RNA processing"/>
    <property type="evidence" value="ECO:0007669"/>
    <property type="project" value="InterPro"/>
</dbReference>
<gene>
    <name evidence="3" type="ORF">SmJEL517_g05706</name>
</gene>
<feature type="region of interest" description="Disordered" evidence="1">
    <location>
        <begin position="1"/>
        <end position="31"/>
    </location>
</feature>
<dbReference type="EMBL" id="QEAO01000056">
    <property type="protein sequence ID" value="TPX30791.1"/>
    <property type="molecule type" value="Genomic_DNA"/>
</dbReference>
<evidence type="ECO:0000313" key="3">
    <source>
        <dbReference type="EMBL" id="TPX30791.1"/>
    </source>
</evidence>
<keyword evidence="4" id="KW-1185">Reference proteome</keyword>
<dbReference type="RefSeq" id="XP_031022371.1">
    <property type="nucleotide sequence ID" value="XM_031171632.1"/>
</dbReference>
<proteinExistence type="predicted"/>
<feature type="compositionally biased region" description="Basic and acidic residues" evidence="1">
    <location>
        <begin position="201"/>
        <end position="214"/>
    </location>
</feature>
<dbReference type="Proteomes" id="UP000319731">
    <property type="component" value="Unassembled WGS sequence"/>
</dbReference>
<feature type="region of interest" description="Disordered" evidence="1">
    <location>
        <begin position="273"/>
        <end position="342"/>
    </location>
</feature>
<evidence type="ECO:0000313" key="4">
    <source>
        <dbReference type="Proteomes" id="UP000319731"/>
    </source>
</evidence>
<evidence type="ECO:0000256" key="1">
    <source>
        <dbReference type="SAM" id="MobiDB-lite"/>
    </source>
</evidence>
<dbReference type="GeneID" id="42006929"/>
<feature type="compositionally biased region" description="Pro residues" evidence="1">
    <location>
        <begin position="215"/>
        <end position="238"/>
    </location>
</feature>